<gene>
    <name evidence="4" type="ORF">AMORRO_LOCUS15004</name>
</gene>
<dbReference type="GO" id="GO:0031201">
    <property type="term" value="C:SNARE complex"/>
    <property type="evidence" value="ECO:0007669"/>
    <property type="project" value="TreeGrafter"/>
</dbReference>
<sequence>VNGSMFGFDISNPFTKKKREAAELARLQALQEEQRASRDNVRAANWETQQRVNNAIKQEKAQSKYSQSTTSSNRSKFQFEADEEDDALEDQLDNNLDALSNGLTRLHAMAVASGDEIKKQNVVLDRVSDKTNNLNDRIVGASHTLKKIK</sequence>
<organism evidence="4 5">
    <name type="scientific">Acaulospora morrowiae</name>
    <dbReference type="NCBI Taxonomy" id="94023"/>
    <lineage>
        <taxon>Eukaryota</taxon>
        <taxon>Fungi</taxon>
        <taxon>Fungi incertae sedis</taxon>
        <taxon>Mucoromycota</taxon>
        <taxon>Glomeromycotina</taxon>
        <taxon>Glomeromycetes</taxon>
        <taxon>Diversisporales</taxon>
        <taxon>Acaulosporaceae</taxon>
        <taxon>Acaulospora</taxon>
    </lineage>
</organism>
<comment type="caution">
    <text evidence="4">The sequence shown here is derived from an EMBL/GenBank/DDBJ whole genome shotgun (WGS) entry which is preliminary data.</text>
</comment>
<dbReference type="GO" id="GO:0019905">
    <property type="term" value="F:syntaxin binding"/>
    <property type="evidence" value="ECO:0007669"/>
    <property type="project" value="TreeGrafter"/>
</dbReference>
<dbReference type="AlphaFoldDB" id="A0A9N9IRH6"/>
<dbReference type="SMART" id="SM00397">
    <property type="entry name" value="t_SNARE"/>
    <property type="match status" value="1"/>
</dbReference>
<dbReference type="GO" id="GO:0005484">
    <property type="term" value="F:SNAP receptor activity"/>
    <property type="evidence" value="ECO:0007669"/>
    <property type="project" value="TreeGrafter"/>
</dbReference>
<dbReference type="GO" id="GO:0005886">
    <property type="term" value="C:plasma membrane"/>
    <property type="evidence" value="ECO:0007669"/>
    <property type="project" value="TreeGrafter"/>
</dbReference>
<dbReference type="Proteomes" id="UP000789342">
    <property type="component" value="Unassembled WGS sequence"/>
</dbReference>
<evidence type="ECO:0000256" key="2">
    <source>
        <dbReference type="SAM" id="MobiDB-lite"/>
    </source>
</evidence>
<protein>
    <submittedName>
        <fullName evidence="4">13649_t:CDS:1</fullName>
    </submittedName>
</protein>
<feature type="non-terminal residue" evidence="4">
    <location>
        <position position="149"/>
    </location>
</feature>
<dbReference type="PANTHER" id="PTHR19305">
    <property type="entry name" value="SYNAPTOSOMAL ASSOCIATED PROTEIN"/>
    <property type="match status" value="1"/>
</dbReference>
<dbReference type="SUPFAM" id="SSF58038">
    <property type="entry name" value="SNARE fusion complex"/>
    <property type="match status" value="1"/>
</dbReference>
<feature type="compositionally biased region" description="Polar residues" evidence="2">
    <location>
        <begin position="63"/>
        <end position="76"/>
    </location>
</feature>
<reference evidence="4" key="1">
    <citation type="submission" date="2021-06" db="EMBL/GenBank/DDBJ databases">
        <authorList>
            <person name="Kallberg Y."/>
            <person name="Tangrot J."/>
            <person name="Rosling A."/>
        </authorList>
    </citation>
    <scope>NUCLEOTIDE SEQUENCE</scope>
    <source>
        <strain evidence="4">CL551</strain>
    </source>
</reference>
<dbReference type="GO" id="GO:0006906">
    <property type="term" value="P:vesicle fusion"/>
    <property type="evidence" value="ECO:0007669"/>
    <property type="project" value="TreeGrafter"/>
</dbReference>
<feature type="domain" description="T-SNARE coiled-coil homology" evidence="3">
    <location>
        <begin position="86"/>
        <end position="148"/>
    </location>
</feature>
<dbReference type="PROSITE" id="PS50192">
    <property type="entry name" value="T_SNARE"/>
    <property type="match status" value="1"/>
</dbReference>
<feature type="region of interest" description="Disordered" evidence="2">
    <location>
        <begin position="54"/>
        <end position="86"/>
    </location>
</feature>
<dbReference type="OrthoDB" id="18679at2759"/>
<dbReference type="EMBL" id="CAJVPV010032712">
    <property type="protein sequence ID" value="CAG8745468.1"/>
    <property type="molecule type" value="Genomic_DNA"/>
</dbReference>
<dbReference type="GO" id="GO:0006887">
    <property type="term" value="P:exocytosis"/>
    <property type="evidence" value="ECO:0007669"/>
    <property type="project" value="TreeGrafter"/>
</dbReference>
<dbReference type="PANTHER" id="PTHR19305:SF9">
    <property type="entry name" value="SYNAPTOSOMAL-ASSOCIATED PROTEIN 29"/>
    <property type="match status" value="1"/>
</dbReference>
<comment type="similarity">
    <text evidence="1">Belongs to the SNAP-25 family.</text>
</comment>
<name>A0A9N9IRH6_9GLOM</name>
<evidence type="ECO:0000313" key="4">
    <source>
        <dbReference type="EMBL" id="CAG8745468.1"/>
    </source>
</evidence>
<evidence type="ECO:0000313" key="5">
    <source>
        <dbReference type="Proteomes" id="UP000789342"/>
    </source>
</evidence>
<accession>A0A9N9IRH6</accession>
<proteinExistence type="inferred from homology"/>
<evidence type="ECO:0000259" key="3">
    <source>
        <dbReference type="PROSITE" id="PS50192"/>
    </source>
</evidence>
<keyword evidence="5" id="KW-1185">Reference proteome</keyword>
<evidence type="ECO:0000256" key="1">
    <source>
        <dbReference type="ARBA" id="ARBA00009480"/>
    </source>
</evidence>
<dbReference type="Gene3D" id="1.20.5.110">
    <property type="match status" value="1"/>
</dbReference>
<dbReference type="InterPro" id="IPR000727">
    <property type="entry name" value="T_SNARE_dom"/>
</dbReference>